<dbReference type="Proteomes" id="UP000494245">
    <property type="component" value="Unassembled WGS sequence"/>
</dbReference>
<dbReference type="EMBL" id="BLTE01000010">
    <property type="protein sequence ID" value="GFK94409.1"/>
    <property type="molecule type" value="Genomic_DNA"/>
</dbReference>
<evidence type="ECO:0000313" key="1">
    <source>
        <dbReference type="EMBL" id="GFK94409.1"/>
    </source>
</evidence>
<protein>
    <submittedName>
        <fullName evidence="1">Prophage tail fiber assembly protein TfaE</fullName>
    </submittedName>
</protein>
<sequence length="240" mass="25437">MQVYLYDDQGLHLRAYTPPVSPARPQQEDGSPNYLFPANCTAVAPPETGDGQAAVFDAQANAWRVVEDHRGKIAWGTATRQPLAVQSLGPLPEGCTLAAPPTRFHVWSGQDWQPDMAAVTAYAEAVIDAQADQQLSPYMSLSAGRAMTYMAKEAQARAFLAASEPVAADYPLIAGEVGITGATPREVAETILAMSQAWHSIGAAIEAARLAAKKQVREAASPEAVQAVLDSLTWPAPGQA</sequence>
<dbReference type="AlphaFoldDB" id="A0A6V8LWF9"/>
<organism evidence="1 2">
    <name type="scientific">Fundidesulfovibrio magnetotacticus</name>
    <dbReference type="NCBI Taxonomy" id="2730080"/>
    <lineage>
        <taxon>Bacteria</taxon>
        <taxon>Pseudomonadati</taxon>
        <taxon>Thermodesulfobacteriota</taxon>
        <taxon>Desulfovibrionia</taxon>
        <taxon>Desulfovibrionales</taxon>
        <taxon>Desulfovibrionaceae</taxon>
        <taxon>Fundidesulfovibrio</taxon>
    </lineage>
</organism>
<reference evidence="1 2" key="2">
    <citation type="submission" date="2020-05" db="EMBL/GenBank/DDBJ databases">
        <title>Draft genome sequence of Desulfovibrio sp. strainFSS-1.</title>
        <authorList>
            <person name="Shimoshige H."/>
            <person name="Kobayashi H."/>
            <person name="Maekawa T."/>
        </authorList>
    </citation>
    <scope>NUCLEOTIDE SEQUENCE [LARGE SCALE GENOMIC DNA]</scope>
    <source>
        <strain evidence="1 2">SIID29052-01</strain>
    </source>
</reference>
<evidence type="ECO:0000313" key="2">
    <source>
        <dbReference type="Proteomes" id="UP000494245"/>
    </source>
</evidence>
<accession>A0A6V8LWF9</accession>
<comment type="caution">
    <text evidence="1">The sequence shown here is derived from an EMBL/GenBank/DDBJ whole genome shotgun (WGS) entry which is preliminary data.</text>
</comment>
<name>A0A6V8LWF9_9BACT</name>
<gene>
    <name evidence="1" type="primary">tfaE</name>
    <name evidence="1" type="ORF">NNJEOMEG_02254</name>
</gene>
<dbReference type="RefSeq" id="WP_173084468.1">
    <property type="nucleotide sequence ID" value="NZ_BLTE01000010.1"/>
</dbReference>
<proteinExistence type="predicted"/>
<keyword evidence="2" id="KW-1185">Reference proteome</keyword>
<reference evidence="1 2" key="1">
    <citation type="submission" date="2020-04" db="EMBL/GenBank/DDBJ databases">
        <authorList>
            <consortium name="Desulfovibrio sp. FSS-1 genome sequencing consortium"/>
            <person name="Shimoshige H."/>
            <person name="Kobayashi H."/>
            <person name="Maekawa T."/>
        </authorList>
    </citation>
    <scope>NUCLEOTIDE SEQUENCE [LARGE SCALE GENOMIC DNA]</scope>
    <source>
        <strain evidence="1 2">SIID29052-01</strain>
    </source>
</reference>